<evidence type="ECO:0000256" key="2">
    <source>
        <dbReference type="SAM" id="Phobius"/>
    </source>
</evidence>
<dbReference type="Pfam" id="PF13559">
    <property type="entry name" value="DUF4129"/>
    <property type="match status" value="1"/>
</dbReference>
<accession>A0A6H1U1Y6</accession>
<gene>
    <name evidence="4" type="ORF">HCG48_21410</name>
</gene>
<reference evidence="4 5" key="1">
    <citation type="submission" date="2020-04" db="EMBL/GenBank/DDBJ databases">
        <authorList>
            <person name="Basu S."/>
            <person name="Maruthanayagam V."/>
            <person name="Chakraborty S."/>
            <person name="Pramanik A."/>
            <person name="Mukherjee J."/>
            <person name="Brink B."/>
        </authorList>
    </citation>
    <scope>NUCLEOTIDE SEQUENCE [LARGE SCALE GENOMIC DNA]</scope>
    <source>
        <strain evidence="4 5">AP17</strain>
    </source>
</reference>
<dbReference type="InterPro" id="IPR052901">
    <property type="entry name" value="Bact_TGase-like"/>
</dbReference>
<feature type="transmembrane region" description="Helical" evidence="2">
    <location>
        <begin position="84"/>
        <end position="103"/>
    </location>
</feature>
<keyword evidence="2" id="KW-0812">Transmembrane</keyword>
<feature type="region of interest" description="Disordered" evidence="1">
    <location>
        <begin position="263"/>
        <end position="285"/>
    </location>
</feature>
<sequence>MSHSSGIWHLFDFRGVRRLRQKLAALPPPVPEHSIALRVLVQTLVIVGIIATDIAAQTQMSLWAIPLSILGAVWSWYRRDKPDIPVKFVLAIAMLLVLGAFFNRLIRELNDTRVVLAELLIRIQIIHSFDIPRRKDLGYSMVIGLILLGVAGTLSQTLAFAPLLFIFLALALPTLVLDYRSRLGLTPLSRRGESRSKPRQTLWQRLSRDLSPKRLGVFLLVTVSLGLLVFALLPRFPGYQLQTFPVSSEIEFEGEFDGRSIVNPGYARNGRGDGEDLGEGEGGDEPGEMDSTFYYGFNSRINQNLRGQMEPKVVMRVRSQAPGFWRVLAFDRYTGKGWEISRNDDVRTLDRPGWSYQFLIPRDARSAGTGLAEISRVVQSYTVVSDLPNIIPALLEPRALYFPTREVALDPEGSLRSPLGLLEGLTYTVISEVPHRDRTALGNAPKNYPPSIRDYYLDVPASIRDRVRQLAQEILQTSPNPLDNPYEQTLYLAQYLKQNYSIPTDPFGLPFFDENEDLVESFLFEQQGGYPDHFSTVLTVMLRSIGIPARLAVGFGPGEFNPFTGLYVVRNTDAYAITEVCFPQYGWFGFDPIPGHELIPPSVEEYEPFGVLQMFWKWVAGWLPSPVTGLIQTVVSAAIGGILRFAAWLLRLFGRGWFGVVSGLVVFLSFGLLGWLGWKGWKWWHYRRFLAKLPPLESIYRQMVDTLAREGYPKNPAQTPFEYARQLPPHYPEERAAAIAEISQAYVRWRYGGRQENCDRLSQVLKRLQRLQKGDRPSAR</sequence>
<feature type="transmembrane region" description="Helical" evidence="2">
    <location>
        <begin position="215"/>
        <end position="233"/>
    </location>
</feature>
<dbReference type="InterPro" id="IPR021878">
    <property type="entry name" value="TgpA_N"/>
</dbReference>
<proteinExistence type="predicted"/>
<dbReference type="KEGG" id="oxy:HCG48_21410"/>
<dbReference type="RefSeq" id="WP_168570988.1">
    <property type="nucleotide sequence ID" value="NZ_CP051167.1"/>
</dbReference>
<evidence type="ECO:0000313" key="4">
    <source>
        <dbReference type="EMBL" id="QIZ72841.1"/>
    </source>
</evidence>
<keyword evidence="5" id="KW-1185">Reference proteome</keyword>
<dbReference type="PANTHER" id="PTHR42736:SF1">
    <property type="entry name" value="PROTEIN-GLUTAMINE GAMMA-GLUTAMYLTRANSFERASE"/>
    <property type="match status" value="1"/>
</dbReference>
<keyword evidence="2" id="KW-1133">Transmembrane helix</keyword>
<dbReference type="Pfam" id="PF11992">
    <property type="entry name" value="TgpA_N"/>
    <property type="match status" value="1"/>
</dbReference>
<dbReference type="AlphaFoldDB" id="A0A6H1U1Y6"/>
<dbReference type="Gene3D" id="3.10.620.30">
    <property type="match status" value="1"/>
</dbReference>
<feature type="transmembrane region" description="Helical" evidence="2">
    <location>
        <begin position="35"/>
        <end position="55"/>
    </location>
</feature>
<dbReference type="EMBL" id="CP051167">
    <property type="protein sequence ID" value="QIZ72841.1"/>
    <property type="molecule type" value="Genomic_DNA"/>
</dbReference>
<dbReference type="Proteomes" id="UP000500857">
    <property type="component" value="Chromosome"/>
</dbReference>
<dbReference type="InterPro" id="IPR002931">
    <property type="entry name" value="Transglutaminase-like"/>
</dbReference>
<dbReference type="InterPro" id="IPR038765">
    <property type="entry name" value="Papain-like_cys_pep_sf"/>
</dbReference>
<feature type="transmembrane region" description="Helical" evidence="2">
    <location>
        <begin position="137"/>
        <end position="154"/>
    </location>
</feature>
<dbReference type="SMART" id="SM00460">
    <property type="entry name" value="TGc"/>
    <property type="match status" value="1"/>
</dbReference>
<feature type="transmembrane region" description="Helical" evidence="2">
    <location>
        <begin position="657"/>
        <end position="678"/>
    </location>
</feature>
<organism evidence="4 5">
    <name type="scientific">Oxynema aestuarii AP17</name>
    <dbReference type="NCBI Taxonomy" id="2064643"/>
    <lineage>
        <taxon>Bacteria</taxon>
        <taxon>Bacillati</taxon>
        <taxon>Cyanobacteriota</taxon>
        <taxon>Cyanophyceae</taxon>
        <taxon>Oscillatoriophycideae</taxon>
        <taxon>Oscillatoriales</taxon>
        <taxon>Oscillatoriaceae</taxon>
        <taxon>Oxynema</taxon>
        <taxon>Oxynema aestuarii</taxon>
    </lineage>
</organism>
<feature type="transmembrane region" description="Helical" evidence="2">
    <location>
        <begin position="160"/>
        <end position="179"/>
    </location>
</feature>
<dbReference type="SUPFAM" id="SSF54001">
    <property type="entry name" value="Cysteine proteinases"/>
    <property type="match status" value="1"/>
</dbReference>
<name>A0A6H1U1Y6_9CYAN</name>
<dbReference type="PANTHER" id="PTHR42736">
    <property type="entry name" value="PROTEIN-GLUTAMINE GAMMA-GLUTAMYLTRANSFERASE"/>
    <property type="match status" value="1"/>
</dbReference>
<feature type="compositionally biased region" description="Acidic residues" evidence="1">
    <location>
        <begin position="275"/>
        <end position="285"/>
    </location>
</feature>
<feature type="transmembrane region" description="Helical" evidence="2">
    <location>
        <begin position="62"/>
        <end position="78"/>
    </location>
</feature>
<evidence type="ECO:0000313" key="5">
    <source>
        <dbReference type="Proteomes" id="UP000500857"/>
    </source>
</evidence>
<feature type="domain" description="Transglutaminase-like" evidence="3">
    <location>
        <begin position="523"/>
        <end position="594"/>
    </location>
</feature>
<dbReference type="InterPro" id="IPR025403">
    <property type="entry name" value="TgpA-like_C"/>
</dbReference>
<dbReference type="Pfam" id="PF01841">
    <property type="entry name" value="Transglut_core"/>
    <property type="match status" value="1"/>
</dbReference>
<keyword evidence="2" id="KW-0472">Membrane</keyword>
<protein>
    <submittedName>
        <fullName evidence="4">DUF3488 domain-containing protein</fullName>
    </submittedName>
</protein>
<evidence type="ECO:0000256" key="1">
    <source>
        <dbReference type="SAM" id="MobiDB-lite"/>
    </source>
</evidence>
<evidence type="ECO:0000259" key="3">
    <source>
        <dbReference type="SMART" id="SM00460"/>
    </source>
</evidence>